<dbReference type="AlphaFoldDB" id="A0A3N4I821"/>
<protein>
    <submittedName>
        <fullName evidence="2">Uncharacterized protein</fullName>
    </submittedName>
</protein>
<name>A0A3N4I821_ASCIM</name>
<evidence type="ECO:0000313" key="2">
    <source>
        <dbReference type="EMBL" id="RPA80331.1"/>
    </source>
</evidence>
<feature type="signal peptide" evidence="1">
    <location>
        <begin position="1"/>
        <end position="18"/>
    </location>
</feature>
<keyword evidence="3" id="KW-1185">Reference proteome</keyword>
<proteinExistence type="predicted"/>
<keyword evidence="1" id="KW-0732">Signal</keyword>
<reference evidence="2 3" key="1">
    <citation type="journal article" date="2018" name="Nat. Ecol. Evol.">
        <title>Pezizomycetes genomes reveal the molecular basis of ectomycorrhizal truffle lifestyle.</title>
        <authorList>
            <person name="Murat C."/>
            <person name="Payen T."/>
            <person name="Noel B."/>
            <person name="Kuo A."/>
            <person name="Morin E."/>
            <person name="Chen J."/>
            <person name="Kohler A."/>
            <person name="Krizsan K."/>
            <person name="Balestrini R."/>
            <person name="Da Silva C."/>
            <person name="Montanini B."/>
            <person name="Hainaut M."/>
            <person name="Levati E."/>
            <person name="Barry K.W."/>
            <person name="Belfiori B."/>
            <person name="Cichocki N."/>
            <person name="Clum A."/>
            <person name="Dockter R.B."/>
            <person name="Fauchery L."/>
            <person name="Guy J."/>
            <person name="Iotti M."/>
            <person name="Le Tacon F."/>
            <person name="Lindquist E.A."/>
            <person name="Lipzen A."/>
            <person name="Malagnac F."/>
            <person name="Mello A."/>
            <person name="Molinier V."/>
            <person name="Miyauchi S."/>
            <person name="Poulain J."/>
            <person name="Riccioni C."/>
            <person name="Rubini A."/>
            <person name="Sitrit Y."/>
            <person name="Splivallo R."/>
            <person name="Traeger S."/>
            <person name="Wang M."/>
            <person name="Zifcakova L."/>
            <person name="Wipf D."/>
            <person name="Zambonelli A."/>
            <person name="Paolocci F."/>
            <person name="Nowrousian M."/>
            <person name="Ottonello S."/>
            <person name="Baldrian P."/>
            <person name="Spatafora J.W."/>
            <person name="Henrissat B."/>
            <person name="Nagy L.G."/>
            <person name="Aury J.M."/>
            <person name="Wincker P."/>
            <person name="Grigoriev I.V."/>
            <person name="Bonfante P."/>
            <person name="Martin F.M."/>
        </authorList>
    </citation>
    <scope>NUCLEOTIDE SEQUENCE [LARGE SCALE GENOMIC DNA]</scope>
    <source>
        <strain evidence="2 3">RN42</strain>
    </source>
</reference>
<accession>A0A3N4I821</accession>
<feature type="chain" id="PRO_5018070699" evidence="1">
    <location>
        <begin position="19"/>
        <end position="110"/>
    </location>
</feature>
<dbReference type="Proteomes" id="UP000275078">
    <property type="component" value="Unassembled WGS sequence"/>
</dbReference>
<dbReference type="EMBL" id="ML119689">
    <property type="protein sequence ID" value="RPA80331.1"/>
    <property type="molecule type" value="Genomic_DNA"/>
</dbReference>
<evidence type="ECO:0000256" key="1">
    <source>
        <dbReference type="SAM" id="SignalP"/>
    </source>
</evidence>
<gene>
    <name evidence="2" type="ORF">BJ508DRAFT_307534</name>
</gene>
<organism evidence="2 3">
    <name type="scientific">Ascobolus immersus RN42</name>
    <dbReference type="NCBI Taxonomy" id="1160509"/>
    <lineage>
        <taxon>Eukaryota</taxon>
        <taxon>Fungi</taxon>
        <taxon>Dikarya</taxon>
        <taxon>Ascomycota</taxon>
        <taxon>Pezizomycotina</taxon>
        <taxon>Pezizomycetes</taxon>
        <taxon>Pezizales</taxon>
        <taxon>Ascobolaceae</taxon>
        <taxon>Ascobolus</taxon>
    </lineage>
</organism>
<sequence length="110" mass="12822">MTFFLPLLLACFVPMIISEEFNTDEWISVEVDRKVYPFRYMVTFEPGTPFQAKNIPYVSTDNCTYIWSPATFLRSNRTLALDGYPGVVAVKMSDAPEDYLSFTREIEEYY</sequence>
<evidence type="ECO:0000313" key="3">
    <source>
        <dbReference type="Proteomes" id="UP000275078"/>
    </source>
</evidence>